<keyword evidence="2" id="KW-0732">Signal</keyword>
<dbReference type="RefSeq" id="WP_271341643.1">
    <property type="nucleotide sequence ID" value="NZ_JAQKAB010000010.1"/>
</dbReference>
<protein>
    <recommendedName>
        <fullName evidence="5">Lipoprotein</fullName>
    </recommendedName>
</protein>
<accession>A0ABT4X6B0</accession>
<organism evidence="3 4">
    <name type="scientific">Bacillus changyiensis</name>
    <dbReference type="NCBI Taxonomy" id="3004103"/>
    <lineage>
        <taxon>Bacteria</taxon>
        <taxon>Bacillati</taxon>
        <taxon>Bacillota</taxon>
        <taxon>Bacilli</taxon>
        <taxon>Bacillales</taxon>
        <taxon>Bacillaceae</taxon>
        <taxon>Bacillus</taxon>
    </lineage>
</organism>
<comment type="caution">
    <text evidence="3">The sequence shown here is derived from an EMBL/GenBank/DDBJ whole genome shotgun (WGS) entry which is preliminary data.</text>
</comment>
<keyword evidence="4" id="KW-1185">Reference proteome</keyword>
<sequence length="350" mass="40085">MKKKKWSCILLVLAFVLALTACQQGTEQKSTKQKTTEPKKVTEQKKVIDPKQLYTTAFQKTLDAKTYDCSIDADINVDTSNLQGEYKEFADVINNAKLTVDIKANEETKQSELVFKGKFSYRNLTMDFNVPVYMDEDKQRGYIKLDSMLKNFGIFLGTSQNHLESVKDKYLEFPLEDDQSFTSYTEEKIKQKSRESLNKMTGDLPQNKFKKEELTSKEKQQGATQKVTLSLSDKEMKAAFIKLIDVMGKAMNDPISKSELSEMEDMLKKITVKKLKMTGTIDDKETFRNYDAAILVKVQHSDFSGDIGLRLSTSYKHINEDVTLMDKPKKDQIVSEDEFEKILTIAPQKI</sequence>
<evidence type="ECO:0000256" key="1">
    <source>
        <dbReference type="SAM" id="MobiDB-lite"/>
    </source>
</evidence>
<gene>
    <name evidence="3" type="ORF">PJ311_14695</name>
</gene>
<dbReference type="Proteomes" id="UP001211894">
    <property type="component" value="Unassembled WGS sequence"/>
</dbReference>
<evidence type="ECO:0008006" key="5">
    <source>
        <dbReference type="Google" id="ProtNLM"/>
    </source>
</evidence>
<dbReference type="PROSITE" id="PS51257">
    <property type="entry name" value="PROKAR_LIPOPROTEIN"/>
    <property type="match status" value="1"/>
</dbReference>
<proteinExistence type="predicted"/>
<evidence type="ECO:0000313" key="4">
    <source>
        <dbReference type="Proteomes" id="UP001211894"/>
    </source>
</evidence>
<name>A0ABT4X6B0_9BACI</name>
<feature type="compositionally biased region" description="Basic and acidic residues" evidence="1">
    <location>
        <begin position="209"/>
        <end position="220"/>
    </location>
</feature>
<evidence type="ECO:0000256" key="2">
    <source>
        <dbReference type="SAM" id="SignalP"/>
    </source>
</evidence>
<feature type="signal peptide" evidence="2">
    <location>
        <begin position="1"/>
        <end position="23"/>
    </location>
</feature>
<reference evidence="3 4" key="1">
    <citation type="submission" date="2023-01" db="EMBL/GenBank/DDBJ databases">
        <title>Bacillus changyiensis sp. nov., isolated from a coastal deposit.</title>
        <authorList>
            <person name="Xiao G."/>
            <person name="Lai Q."/>
            <person name="Hu Z."/>
            <person name="Shao Z."/>
        </authorList>
    </citation>
    <scope>NUCLEOTIDE SEQUENCE [LARGE SCALE GENOMIC DNA]</scope>
    <source>
        <strain evidence="3 4">CLL-7-23</strain>
    </source>
</reference>
<feature type="region of interest" description="Disordered" evidence="1">
    <location>
        <begin position="192"/>
        <end position="223"/>
    </location>
</feature>
<feature type="chain" id="PRO_5046822626" description="Lipoprotein" evidence="2">
    <location>
        <begin position="24"/>
        <end position="350"/>
    </location>
</feature>
<evidence type="ECO:0000313" key="3">
    <source>
        <dbReference type="EMBL" id="MDA7027825.1"/>
    </source>
</evidence>
<dbReference type="EMBL" id="JAQKAB010000010">
    <property type="protein sequence ID" value="MDA7027825.1"/>
    <property type="molecule type" value="Genomic_DNA"/>
</dbReference>